<organism evidence="1 2">
    <name type="scientific">Marivirga sericea</name>
    <dbReference type="NCBI Taxonomy" id="1028"/>
    <lineage>
        <taxon>Bacteria</taxon>
        <taxon>Pseudomonadati</taxon>
        <taxon>Bacteroidota</taxon>
        <taxon>Cytophagia</taxon>
        <taxon>Cytophagales</taxon>
        <taxon>Marivirgaceae</taxon>
        <taxon>Marivirga</taxon>
    </lineage>
</organism>
<gene>
    <name evidence="1" type="ORF">SAMN05661096_02865</name>
</gene>
<dbReference type="EMBL" id="FXAW01000006">
    <property type="protein sequence ID" value="SMG42113.1"/>
    <property type="molecule type" value="Genomic_DNA"/>
</dbReference>
<dbReference type="RefSeq" id="WP_085518028.1">
    <property type="nucleotide sequence ID" value="NZ_FXAW01000006.1"/>
</dbReference>
<keyword evidence="2" id="KW-1185">Reference proteome</keyword>
<protein>
    <recommendedName>
        <fullName evidence="3">Adhesin domain-containing protein</fullName>
    </recommendedName>
</protein>
<evidence type="ECO:0008006" key="3">
    <source>
        <dbReference type="Google" id="ProtNLM"/>
    </source>
</evidence>
<dbReference type="OrthoDB" id="942237at2"/>
<proteinExistence type="predicted"/>
<name>A0A1X7KN18_9BACT</name>
<evidence type="ECO:0000313" key="2">
    <source>
        <dbReference type="Proteomes" id="UP000193804"/>
    </source>
</evidence>
<dbReference type="Proteomes" id="UP000193804">
    <property type="component" value="Unassembled WGS sequence"/>
</dbReference>
<sequence>MAKAFQILLFFASVSCITSTVVGQQLHKHFELAESKDIDRIELKVSTKAGKSFLTAVDDAIPVRIFGASENDVAASSFKIEKTHNSQKVDAELTCKSHMGLNFTESVASSFFSSPDQPHDIWQINLSQHQTFDLNLNYLMGEANVDLSKLAVQRLKIKSASADVKLSYNDASMNSVAMDTFFVKVNFGSIEVKDLNYALAKEIIAEVGFGAISIDCGQDWKMNSRVTASVGAGNLNILLPPKEIPVIIRINNSPLCNIKMAENFQKIGHNIFGNQAYVDNPDESMEFLLDVGMGRIIFQNQ</sequence>
<reference evidence="2" key="1">
    <citation type="submission" date="2017-04" db="EMBL/GenBank/DDBJ databases">
        <authorList>
            <person name="Varghese N."/>
            <person name="Submissions S."/>
        </authorList>
    </citation>
    <scope>NUCLEOTIDE SEQUENCE [LARGE SCALE GENOMIC DNA]</scope>
    <source>
        <strain evidence="2">DSM 4125</strain>
    </source>
</reference>
<evidence type="ECO:0000313" key="1">
    <source>
        <dbReference type="EMBL" id="SMG42113.1"/>
    </source>
</evidence>
<dbReference type="PROSITE" id="PS51257">
    <property type="entry name" value="PROKAR_LIPOPROTEIN"/>
    <property type="match status" value="1"/>
</dbReference>
<accession>A0A1X7KN18</accession>
<dbReference type="AlphaFoldDB" id="A0A1X7KN18"/>